<name>A0A7V4XRM4_9BACT</name>
<evidence type="ECO:0000259" key="6">
    <source>
        <dbReference type="Pfam" id="PF02541"/>
    </source>
</evidence>
<dbReference type="GO" id="GO:0004309">
    <property type="term" value="F:exopolyphosphatase activity"/>
    <property type="evidence" value="ECO:0007669"/>
    <property type="project" value="UniProtKB-EC"/>
</dbReference>
<sequence>MRTFAAIDIGSNSCRLKIARVVQHQLRTVFEDREVTRLGASVFETGLISPEAMANTIQALKRFHKAAQMHSVDRARCVATSAMRDARNARAFRAWVKDETGWEIEIISGLEEGRLIHYGVVSTEQGAAGRCLLMDLGGGSCEITLSEQRRIKAMVSLPLGAVRLTQEFLRSDPPAKEEVARMKQFIARELRRSARKIDTEGVKLVIATSGTAAALAEASAAMLKPSKAAKGRVKARSNAKAVPGHTATAEQVRLLADKLTKLNNEARSGVEGIGTRRSEIIVAGAHVYAELLEHYDLPGFRYSPLGLRDGMLSQMLAEEDARTSAHQQFERERWAGVVELCRRYGVDPRQAEPVRAHAVQMFHDLAAVHQLPEEYELYLEAAAMLRDVGKFLNYQGHHRHAQYIIANSEVYGFTPQQRVITSAIARYLGKSRPTPEGRTMRDVPPEEHEHVKRAVVLLRLAAGLNQDRASDVLKAKARVYPRQVILELLPGRTGAELELWSLRKEAAYFREVFRRDLLVTLP</sequence>
<evidence type="ECO:0000259" key="7">
    <source>
        <dbReference type="Pfam" id="PF21447"/>
    </source>
</evidence>
<evidence type="ECO:0000256" key="4">
    <source>
        <dbReference type="ARBA" id="ARBA00022801"/>
    </source>
</evidence>
<comment type="similarity">
    <text evidence="1">Belongs to the GppA/Ppx family.</text>
</comment>
<dbReference type="SUPFAM" id="SSF53067">
    <property type="entry name" value="Actin-like ATPase domain"/>
    <property type="match status" value="2"/>
</dbReference>
<dbReference type="PANTHER" id="PTHR30005">
    <property type="entry name" value="EXOPOLYPHOSPHATASE"/>
    <property type="match status" value="1"/>
</dbReference>
<dbReference type="InterPro" id="IPR050273">
    <property type="entry name" value="GppA/Ppx_hydrolase"/>
</dbReference>
<dbReference type="CDD" id="cd24006">
    <property type="entry name" value="ASKHA_NBD_PPX_GppA"/>
    <property type="match status" value="1"/>
</dbReference>
<dbReference type="InterPro" id="IPR003695">
    <property type="entry name" value="Ppx_GppA_N"/>
</dbReference>
<dbReference type="InterPro" id="IPR030673">
    <property type="entry name" value="PyroPPase_GppA_Ppx"/>
</dbReference>
<dbReference type="Gene3D" id="1.10.3210.10">
    <property type="entry name" value="Hypothetical protein af1432"/>
    <property type="match status" value="1"/>
</dbReference>
<reference evidence="8" key="1">
    <citation type="journal article" date="2020" name="mSystems">
        <title>Genome- and Community-Level Interaction Insights into Carbon Utilization and Element Cycling Functions of Hydrothermarchaeota in Hydrothermal Sediment.</title>
        <authorList>
            <person name="Zhou Z."/>
            <person name="Liu Y."/>
            <person name="Xu W."/>
            <person name="Pan J."/>
            <person name="Luo Z.H."/>
            <person name="Li M."/>
        </authorList>
    </citation>
    <scope>NUCLEOTIDE SEQUENCE [LARGE SCALE GENOMIC DNA]</scope>
    <source>
        <strain evidence="8">SpSt-855</strain>
    </source>
</reference>
<evidence type="ECO:0000256" key="2">
    <source>
        <dbReference type="ARBA" id="ARBA00012451"/>
    </source>
</evidence>
<dbReference type="InterPro" id="IPR022371">
    <property type="entry name" value="Exopolyphosphatase"/>
</dbReference>
<dbReference type="Gene3D" id="3.30.420.40">
    <property type="match status" value="1"/>
</dbReference>
<feature type="domain" description="Ppx/GppA phosphatase C-terminal" evidence="7">
    <location>
        <begin position="334"/>
        <end position="485"/>
    </location>
</feature>
<evidence type="ECO:0000313" key="8">
    <source>
        <dbReference type="EMBL" id="HGY93904.1"/>
    </source>
</evidence>
<accession>A0A7V4XRM4</accession>
<comment type="caution">
    <text evidence="8">The sequence shown here is derived from an EMBL/GenBank/DDBJ whole genome shotgun (WGS) entry which is preliminary data.</text>
</comment>
<dbReference type="AlphaFoldDB" id="A0A7V4XRM4"/>
<dbReference type="GO" id="GO:0006793">
    <property type="term" value="P:phosphorus metabolic process"/>
    <property type="evidence" value="ECO:0007669"/>
    <property type="project" value="InterPro"/>
</dbReference>
<dbReference type="EMBL" id="DTKL01000021">
    <property type="protein sequence ID" value="HGY93904.1"/>
    <property type="molecule type" value="Genomic_DNA"/>
</dbReference>
<dbReference type="PANTHER" id="PTHR30005:SF0">
    <property type="entry name" value="RETROGRADE REGULATION PROTEIN 2"/>
    <property type="match status" value="1"/>
</dbReference>
<evidence type="ECO:0000256" key="1">
    <source>
        <dbReference type="ARBA" id="ARBA00007125"/>
    </source>
</evidence>
<keyword evidence="4 8" id="KW-0378">Hydrolase</keyword>
<dbReference type="SUPFAM" id="SSF109604">
    <property type="entry name" value="HD-domain/PDEase-like"/>
    <property type="match status" value="1"/>
</dbReference>
<dbReference type="PIRSF" id="PIRSF001267">
    <property type="entry name" value="Pyrophosphatase_GppA_Ppx"/>
    <property type="match status" value="1"/>
</dbReference>
<dbReference type="NCBIfam" id="TIGR03706">
    <property type="entry name" value="exo_poly_only"/>
    <property type="match status" value="1"/>
</dbReference>
<dbReference type="Gene3D" id="3.30.420.150">
    <property type="entry name" value="Exopolyphosphatase. Domain 2"/>
    <property type="match status" value="1"/>
</dbReference>
<dbReference type="InterPro" id="IPR043129">
    <property type="entry name" value="ATPase_NBD"/>
</dbReference>
<comment type="catalytic activity">
    <reaction evidence="5">
        <text>[phosphate](n) + H2O = [phosphate](n-1) + phosphate + H(+)</text>
        <dbReference type="Rhea" id="RHEA:21528"/>
        <dbReference type="Rhea" id="RHEA-COMP:9859"/>
        <dbReference type="Rhea" id="RHEA-COMP:14279"/>
        <dbReference type="ChEBI" id="CHEBI:15377"/>
        <dbReference type="ChEBI" id="CHEBI:15378"/>
        <dbReference type="ChEBI" id="CHEBI:16838"/>
        <dbReference type="ChEBI" id="CHEBI:43474"/>
        <dbReference type="EC" id="3.6.1.11"/>
    </reaction>
</comment>
<proteinExistence type="inferred from homology"/>
<dbReference type="InterPro" id="IPR048950">
    <property type="entry name" value="Ppx_GppA_C"/>
</dbReference>
<dbReference type="Pfam" id="PF02541">
    <property type="entry name" value="Ppx-GppA"/>
    <property type="match status" value="1"/>
</dbReference>
<evidence type="ECO:0000256" key="5">
    <source>
        <dbReference type="ARBA" id="ARBA00047607"/>
    </source>
</evidence>
<feature type="domain" description="Ppx/GppA phosphatase N-terminal" evidence="6">
    <location>
        <begin position="18"/>
        <end position="318"/>
    </location>
</feature>
<dbReference type="Pfam" id="PF21447">
    <property type="entry name" value="Ppx-GppA_III"/>
    <property type="match status" value="1"/>
</dbReference>
<protein>
    <recommendedName>
        <fullName evidence="3">Exopolyphosphatase</fullName>
        <ecNumber evidence="2">3.6.1.11</ecNumber>
    </recommendedName>
</protein>
<evidence type="ECO:0000256" key="3">
    <source>
        <dbReference type="ARBA" id="ARBA00020416"/>
    </source>
</evidence>
<dbReference type="EC" id="3.6.1.11" evidence="2"/>
<organism evidence="8">
    <name type="scientific">Acidobacterium capsulatum</name>
    <dbReference type="NCBI Taxonomy" id="33075"/>
    <lineage>
        <taxon>Bacteria</taxon>
        <taxon>Pseudomonadati</taxon>
        <taxon>Acidobacteriota</taxon>
        <taxon>Terriglobia</taxon>
        <taxon>Terriglobales</taxon>
        <taxon>Acidobacteriaceae</taxon>
        <taxon>Acidobacterium</taxon>
    </lineage>
</organism>
<gene>
    <name evidence="8" type="primary">ppx</name>
    <name evidence="8" type="ORF">ENW50_04335</name>
</gene>